<organism evidence="2">
    <name type="scientific">Chlamydomonas leiostraca</name>
    <dbReference type="NCBI Taxonomy" id="1034604"/>
    <lineage>
        <taxon>Eukaryota</taxon>
        <taxon>Viridiplantae</taxon>
        <taxon>Chlorophyta</taxon>
        <taxon>core chlorophytes</taxon>
        <taxon>Chlorophyceae</taxon>
        <taxon>CS clade</taxon>
        <taxon>Chlamydomonadales</taxon>
        <taxon>Chlamydomonadaceae</taxon>
        <taxon>Chlamydomonas</taxon>
    </lineage>
</organism>
<sequence>MGAFFTKRAAAEGEDGNQASEVLLLRQQLKHAQLEAEIRLQAKDEVAALRDAAATAYERVKEELWEAKAQAAKYEAELQVASAGKSKAEEECSKLRAELDKGNSEIEWKRANRTLAKIHRKLQVH</sequence>
<dbReference type="AlphaFoldDB" id="A0A7S0R565"/>
<evidence type="ECO:0000313" key="2">
    <source>
        <dbReference type="EMBL" id="CAD8667550.1"/>
    </source>
</evidence>
<proteinExistence type="predicted"/>
<feature type="coiled-coil region" evidence="1">
    <location>
        <begin position="57"/>
        <end position="105"/>
    </location>
</feature>
<name>A0A7S0R565_9CHLO</name>
<keyword evidence="1" id="KW-0175">Coiled coil</keyword>
<reference evidence="2" key="1">
    <citation type="submission" date="2021-01" db="EMBL/GenBank/DDBJ databases">
        <authorList>
            <person name="Corre E."/>
            <person name="Pelletier E."/>
            <person name="Niang G."/>
            <person name="Scheremetjew M."/>
            <person name="Finn R."/>
            <person name="Kale V."/>
            <person name="Holt S."/>
            <person name="Cochrane G."/>
            <person name="Meng A."/>
            <person name="Brown T."/>
            <person name="Cohen L."/>
        </authorList>
    </citation>
    <scope>NUCLEOTIDE SEQUENCE</scope>
    <source>
        <strain evidence="2">SAG 11-49</strain>
    </source>
</reference>
<protein>
    <submittedName>
        <fullName evidence="2">Uncharacterized protein</fullName>
    </submittedName>
</protein>
<gene>
    <name evidence="2" type="ORF">CLEI1391_LOCUS2583</name>
</gene>
<evidence type="ECO:0000256" key="1">
    <source>
        <dbReference type="SAM" id="Coils"/>
    </source>
</evidence>
<accession>A0A7S0R565</accession>
<dbReference type="EMBL" id="HBFB01004734">
    <property type="protein sequence ID" value="CAD8667550.1"/>
    <property type="molecule type" value="Transcribed_RNA"/>
</dbReference>